<feature type="transmembrane region" description="Helical" evidence="1">
    <location>
        <begin position="21"/>
        <end position="41"/>
    </location>
</feature>
<dbReference type="EMBL" id="JAGGLI010000018">
    <property type="protein sequence ID" value="MBP2027933.1"/>
    <property type="molecule type" value="Genomic_DNA"/>
</dbReference>
<feature type="transmembrane region" description="Helical" evidence="1">
    <location>
        <begin position="47"/>
        <end position="64"/>
    </location>
</feature>
<feature type="transmembrane region" description="Helical" evidence="1">
    <location>
        <begin position="122"/>
        <end position="148"/>
    </location>
</feature>
<proteinExistence type="predicted"/>
<reference evidence="2 3" key="1">
    <citation type="submission" date="2021-03" db="EMBL/GenBank/DDBJ databases">
        <title>Genomic Encyclopedia of Type Strains, Phase IV (KMG-IV): sequencing the most valuable type-strain genomes for metagenomic binning, comparative biology and taxonomic classification.</title>
        <authorList>
            <person name="Goeker M."/>
        </authorList>
    </citation>
    <scope>NUCLEOTIDE SEQUENCE [LARGE SCALE GENOMIC DNA]</scope>
    <source>
        <strain evidence="2 3">DSM 27512</strain>
    </source>
</reference>
<feature type="transmembrane region" description="Helical" evidence="1">
    <location>
        <begin position="160"/>
        <end position="182"/>
    </location>
</feature>
<organism evidence="2 3">
    <name type="scientific">Acetoanaerobium pronyense</name>
    <dbReference type="NCBI Taxonomy" id="1482736"/>
    <lineage>
        <taxon>Bacteria</taxon>
        <taxon>Bacillati</taxon>
        <taxon>Bacillota</taxon>
        <taxon>Clostridia</taxon>
        <taxon>Peptostreptococcales</taxon>
        <taxon>Filifactoraceae</taxon>
        <taxon>Acetoanaerobium</taxon>
    </lineage>
</organism>
<feature type="transmembrane region" description="Helical" evidence="1">
    <location>
        <begin position="229"/>
        <end position="247"/>
    </location>
</feature>
<keyword evidence="1" id="KW-0812">Transmembrane</keyword>
<name>A0ABS4KJF6_9FIRM</name>
<keyword evidence="1" id="KW-1133">Transmembrane helix</keyword>
<comment type="caution">
    <text evidence="2">The sequence shown here is derived from an EMBL/GenBank/DDBJ whole genome shotgun (WGS) entry which is preliminary data.</text>
</comment>
<evidence type="ECO:0000256" key="1">
    <source>
        <dbReference type="SAM" id="Phobius"/>
    </source>
</evidence>
<accession>A0ABS4KJF6</accession>
<keyword evidence="3" id="KW-1185">Reference proteome</keyword>
<evidence type="ECO:0000313" key="3">
    <source>
        <dbReference type="Proteomes" id="UP001314903"/>
    </source>
</evidence>
<feature type="transmembrane region" description="Helical" evidence="1">
    <location>
        <begin position="188"/>
        <end position="208"/>
    </location>
</feature>
<keyword evidence="1" id="KW-0472">Membrane</keyword>
<protein>
    <submittedName>
        <fullName evidence="2">Uncharacterized protein</fullName>
    </submittedName>
</protein>
<dbReference type="Proteomes" id="UP001314903">
    <property type="component" value="Unassembled WGS sequence"/>
</dbReference>
<dbReference type="RefSeq" id="WP_209660990.1">
    <property type="nucleotide sequence ID" value="NZ_JAGGLI010000018.1"/>
</dbReference>
<feature type="transmembrane region" description="Helical" evidence="1">
    <location>
        <begin position="76"/>
        <end position="102"/>
    </location>
</feature>
<evidence type="ECO:0000313" key="2">
    <source>
        <dbReference type="EMBL" id="MBP2027933.1"/>
    </source>
</evidence>
<gene>
    <name evidence="2" type="ORF">J2Z35_001731</name>
</gene>
<sequence>MEIKSALVRPLTLKDKTNLTIIILTVITGIFFTFLGVYEGLNIFEGISLGFTKGIALFLCWALARELDPDGKRAAFYGLVPLFFVFFIQNEFMILPMVYLLFLLRILSKSVGKPLTVFDLLVIFLFSVYLYLFYSFLFPLFGSIFLFLDFRLKGVKNGATLIVSILLMLLALMSFVNIYTIVPVEVDFMSILAVSTISTLFAFRLSFFKKLLSTSDNNLYFLSPKRVKASGVVTLLFALALAINYGFIRETSHLWFAMMGVSLPFLSEVKNKIKGSY</sequence>